<feature type="transmembrane region" description="Helical" evidence="5">
    <location>
        <begin position="205"/>
        <end position="225"/>
    </location>
</feature>
<keyword evidence="3 5" id="KW-1133">Transmembrane helix</keyword>
<dbReference type="Gene3D" id="1.10.357.140">
    <property type="entry name" value="UbiA prenyltransferase"/>
    <property type="match status" value="1"/>
</dbReference>
<dbReference type="InterPro" id="IPR044878">
    <property type="entry name" value="UbiA_sf"/>
</dbReference>
<keyword evidence="2 5" id="KW-0812">Transmembrane</keyword>
<gene>
    <name evidence="6" type="ORF">US86_C0001G0315</name>
</gene>
<feature type="transmembrane region" description="Helical" evidence="5">
    <location>
        <begin position="112"/>
        <end position="128"/>
    </location>
</feature>
<evidence type="ECO:0000313" key="7">
    <source>
        <dbReference type="Proteomes" id="UP000034235"/>
    </source>
</evidence>
<dbReference type="EMBL" id="LBUP01000001">
    <property type="protein sequence ID" value="KKQ67388.1"/>
    <property type="molecule type" value="Genomic_DNA"/>
</dbReference>
<evidence type="ECO:0000256" key="1">
    <source>
        <dbReference type="ARBA" id="ARBA00004141"/>
    </source>
</evidence>
<reference evidence="6 7" key="1">
    <citation type="journal article" date="2015" name="Nature">
        <title>rRNA introns, odd ribosomes, and small enigmatic genomes across a large radiation of phyla.</title>
        <authorList>
            <person name="Brown C.T."/>
            <person name="Hug L.A."/>
            <person name="Thomas B.C."/>
            <person name="Sharon I."/>
            <person name="Castelle C.J."/>
            <person name="Singh A."/>
            <person name="Wilkins M.J."/>
            <person name="Williams K.H."/>
            <person name="Banfield J.F."/>
        </authorList>
    </citation>
    <scope>NUCLEOTIDE SEQUENCE [LARGE SCALE GENOMIC DNA]</scope>
</reference>
<dbReference type="AlphaFoldDB" id="A0A0G0JI53"/>
<feature type="transmembrane region" description="Helical" evidence="5">
    <location>
        <begin position="7"/>
        <end position="29"/>
    </location>
</feature>
<dbReference type="Pfam" id="PF01040">
    <property type="entry name" value="UbiA"/>
    <property type="match status" value="1"/>
</dbReference>
<feature type="transmembrane region" description="Helical" evidence="5">
    <location>
        <begin position="35"/>
        <end position="57"/>
    </location>
</feature>
<dbReference type="GO" id="GO:0016020">
    <property type="term" value="C:membrane"/>
    <property type="evidence" value="ECO:0007669"/>
    <property type="project" value="UniProtKB-SubCell"/>
</dbReference>
<proteinExistence type="predicted"/>
<dbReference type="GO" id="GO:0016765">
    <property type="term" value="F:transferase activity, transferring alkyl or aryl (other than methyl) groups"/>
    <property type="evidence" value="ECO:0007669"/>
    <property type="project" value="InterPro"/>
</dbReference>
<feature type="transmembrane region" description="Helical" evidence="5">
    <location>
        <begin position="140"/>
        <end position="160"/>
    </location>
</feature>
<feature type="transmembrane region" description="Helical" evidence="5">
    <location>
        <begin position="231"/>
        <end position="249"/>
    </location>
</feature>
<protein>
    <submittedName>
        <fullName evidence="6">CrtEb protein</fullName>
    </submittedName>
</protein>
<feature type="transmembrane region" description="Helical" evidence="5">
    <location>
        <begin position="172"/>
        <end position="193"/>
    </location>
</feature>
<feature type="transmembrane region" description="Helical" evidence="5">
    <location>
        <begin position="256"/>
        <end position="277"/>
    </location>
</feature>
<evidence type="ECO:0000256" key="5">
    <source>
        <dbReference type="SAM" id="Phobius"/>
    </source>
</evidence>
<evidence type="ECO:0000313" key="6">
    <source>
        <dbReference type="EMBL" id="KKQ67388.1"/>
    </source>
</evidence>
<organism evidence="6 7">
    <name type="scientific">Candidatus Daviesbacteria bacterium GW2011_GWA2_38_24</name>
    <dbReference type="NCBI Taxonomy" id="1618422"/>
    <lineage>
        <taxon>Bacteria</taxon>
        <taxon>Candidatus Daviesiibacteriota</taxon>
    </lineage>
</organism>
<dbReference type="Proteomes" id="UP000034235">
    <property type="component" value="Unassembled WGS sequence"/>
</dbReference>
<accession>A0A0G0JI53</accession>
<evidence type="ECO:0000256" key="2">
    <source>
        <dbReference type="ARBA" id="ARBA00022692"/>
    </source>
</evidence>
<name>A0A0G0JI53_9BACT</name>
<sequence length="287" mass="32133">MNNNIKFLLITSRPIFWLGPIFIYLAGVVSLSKEWSLVSVFGLLFVTFPMGLIVYGLNDIADRESDLINPRKGGIEGSVFKHSQLKLISISIIVFTLLFLGLYILVGNYISLIPLFLIVLFAYLYSFKPIRLKSKPIFDSLSNSLWMLFVYLLGVTSVATSFNESITVPKNIWLLLLGIFAAHAISTLPDYAVDKEAGDKTISGLLTLRGTALLSSTIFIVILVLLKPINLAFQIYLLISALLCASIFLKPHKNITYYAVWGIFLGFPIACLYTFLFDISLLRDLLR</sequence>
<dbReference type="InterPro" id="IPR000537">
    <property type="entry name" value="UbiA_prenyltransferase"/>
</dbReference>
<evidence type="ECO:0000256" key="3">
    <source>
        <dbReference type="ARBA" id="ARBA00022989"/>
    </source>
</evidence>
<keyword evidence="4 5" id="KW-0472">Membrane</keyword>
<comment type="subcellular location">
    <subcellularLocation>
        <location evidence="1">Membrane</location>
        <topology evidence="1">Multi-pass membrane protein</topology>
    </subcellularLocation>
</comment>
<feature type="transmembrane region" description="Helical" evidence="5">
    <location>
        <begin position="87"/>
        <end position="106"/>
    </location>
</feature>
<comment type="caution">
    <text evidence="6">The sequence shown here is derived from an EMBL/GenBank/DDBJ whole genome shotgun (WGS) entry which is preliminary data.</text>
</comment>
<evidence type="ECO:0000256" key="4">
    <source>
        <dbReference type="ARBA" id="ARBA00023136"/>
    </source>
</evidence>